<dbReference type="Pfam" id="PF00342">
    <property type="entry name" value="PGI"/>
    <property type="match status" value="1"/>
</dbReference>
<evidence type="ECO:0000256" key="1">
    <source>
        <dbReference type="ARBA" id="ARBA00022432"/>
    </source>
</evidence>
<dbReference type="InterPro" id="IPR046348">
    <property type="entry name" value="SIS_dom_sf"/>
</dbReference>
<keyword evidence="2" id="KW-0324">Glycolysis</keyword>
<dbReference type="GO" id="GO:0004347">
    <property type="term" value="F:glucose-6-phosphate isomerase activity"/>
    <property type="evidence" value="ECO:0007669"/>
    <property type="project" value="InterPro"/>
</dbReference>
<keyword evidence="4" id="KW-1133">Transmembrane helix</keyword>
<evidence type="ECO:0000256" key="4">
    <source>
        <dbReference type="SAM" id="Phobius"/>
    </source>
</evidence>
<sequence length="137" mass="14719">MVLVLQNALMGAECIDYIDEALRAAKDTTINSDGKNAVPDVWQLLDKIKELSDKVRNGSSVEATRKALTNVIAIGIGGSFLGTLFVHTALRTSKDEGLSYHLLGNTLLVGSFCLLLIPSCSHLDMRFLAGDLSGEII</sequence>
<dbReference type="AlphaFoldDB" id="A0A699H5V4"/>
<proteinExistence type="predicted"/>
<organism evidence="5">
    <name type="scientific">Tanacetum cinerariifolium</name>
    <name type="common">Dalmatian daisy</name>
    <name type="synonym">Chrysanthemum cinerariifolium</name>
    <dbReference type="NCBI Taxonomy" id="118510"/>
    <lineage>
        <taxon>Eukaryota</taxon>
        <taxon>Viridiplantae</taxon>
        <taxon>Streptophyta</taxon>
        <taxon>Embryophyta</taxon>
        <taxon>Tracheophyta</taxon>
        <taxon>Spermatophyta</taxon>
        <taxon>Magnoliopsida</taxon>
        <taxon>eudicotyledons</taxon>
        <taxon>Gunneridae</taxon>
        <taxon>Pentapetalae</taxon>
        <taxon>asterids</taxon>
        <taxon>campanulids</taxon>
        <taxon>Asterales</taxon>
        <taxon>Asteraceae</taxon>
        <taxon>Asteroideae</taxon>
        <taxon>Anthemideae</taxon>
        <taxon>Anthemidinae</taxon>
        <taxon>Tanacetum</taxon>
    </lineage>
</organism>
<dbReference type="PANTHER" id="PTHR11469">
    <property type="entry name" value="GLUCOSE-6-PHOSPHATE ISOMERASE"/>
    <property type="match status" value="1"/>
</dbReference>
<dbReference type="GO" id="GO:0006096">
    <property type="term" value="P:glycolytic process"/>
    <property type="evidence" value="ECO:0007669"/>
    <property type="project" value="UniProtKB-KW"/>
</dbReference>
<name>A0A699H5V4_TANCI</name>
<dbReference type="SUPFAM" id="SSF53697">
    <property type="entry name" value="SIS domain"/>
    <property type="match status" value="1"/>
</dbReference>
<gene>
    <name evidence="5" type="ORF">Tci_307271</name>
</gene>
<evidence type="ECO:0000256" key="3">
    <source>
        <dbReference type="ARBA" id="ARBA00023235"/>
    </source>
</evidence>
<reference evidence="5" key="1">
    <citation type="journal article" date="2019" name="Sci. Rep.">
        <title>Draft genome of Tanacetum cinerariifolium, the natural source of mosquito coil.</title>
        <authorList>
            <person name="Yamashiro T."/>
            <person name="Shiraishi A."/>
            <person name="Satake H."/>
            <person name="Nakayama K."/>
        </authorList>
    </citation>
    <scope>NUCLEOTIDE SEQUENCE</scope>
</reference>
<evidence type="ECO:0000313" key="5">
    <source>
        <dbReference type="EMBL" id="GEX35296.1"/>
    </source>
</evidence>
<dbReference type="GO" id="GO:0051156">
    <property type="term" value="P:glucose 6-phosphate metabolic process"/>
    <property type="evidence" value="ECO:0007669"/>
    <property type="project" value="TreeGrafter"/>
</dbReference>
<dbReference type="EMBL" id="BKCJ010103393">
    <property type="protein sequence ID" value="GEX35296.1"/>
    <property type="molecule type" value="Genomic_DNA"/>
</dbReference>
<comment type="caution">
    <text evidence="5">The sequence shown here is derived from an EMBL/GenBank/DDBJ whole genome shotgun (WGS) entry which is preliminary data.</text>
</comment>
<keyword evidence="3 5" id="KW-0413">Isomerase</keyword>
<keyword evidence="4" id="KW-0472">Membrane</keyword>
<accession>A0A699H5V4</accession>
<dbReference type="GO" id="GO:0006094">
    <property type="term" value="P:gluconeogenesis"/>
    <property type="evidence" value="ECO:0007669"/>
    <property type="project" value="UniProtKB-KW"/>
</dbReference>
<feature type="transmembrane region" description="Helical" evidence="4">
    <location>
        <begin position="67"/>
        <end position="86"/>
    </location>
</feature>
<dbReference type="GO" id="GO:0005829">
    <property type="term" value="C:cytosol"/>
    <property type="evidence" value="ECO:0007669"/>
    <property type="project" value="TreeGrafter"/>
</dbReference>
<dbReference type="GO" id="GO:0048029">
    <property type="term" value="F:monosaccharide binding"/>
    <property type="evidence" value="ECO:0007669"/>
    <property type="project" value="TreeGrafter"/>
</dbReference>
<keyword evidence="4" id="KW-0812">Transmembrane</keyword>
<dbReference type="InterPro" id="IPR001672">
    <property type="entry name" value="G6P_Isomerase"/>
</dbReference>
<protein>
    <submittedName>
        <fullName evidence="5">Phosphoglucose isomerase</fullName>
    </submittedName>
</protein>
<keyword evidence="1" id="KW-0312">Gluconeogenesis</keyword>
<dbReference type="GO" id="GO:0097367">
    <property type="term" value="F:carbohydrate derivative binding"/>
    <property type="evidence" value="ECO:0007669"/>
    <property type="project" value="InterPro"/>
</dbReference>
<dbReference type="PANTHER" id="PTHR11469:SF1">
    <property type="entry name" value="GLUCOSE-6-PHOSPHATE ISOMERASE"/>
    <property type="match status" value="1"/>
</dbReference>
<feature type="transmembrane region" description="Helical" evidence="4">
    <location>
        <begin position="98"/>
        <end position="117"/>
    </location>
</feature>
<dbReference type="PROSITE" id="PS51463">
    <property type="entry name" value="P_GLUCOSE_ISOMERASE_3"/>
    <property type="match status" value="1"/>
</dbReference>
<evidence type="ECO:0000256" key="2">
    <source>
        <dbReference type="ARBA" id="ARBA00023152"/>
    </source>
</evidence>
<dbReference type="Gene3D" id="3.40.50.10490">
    <property type="entry name" value="Glucose-6-phosphate isomerase like protein, domain 1"/>
    <property type="match status" value="1"/>
</dbReference>